<dbReference type="Proteomes" id="UP001153620">
    <property type="component" value="Chromosome 2"/>
</dbReference>
<dbReference type="PRINTS" id="PR00722">
    <property type="entry name" value="CHYMOTRYPSIN"/>
</dbReference>
<dbReference type="InterPro" id="IPR009003">
    <property type="entry name" value="Peptidase_S1_PA"/>
</dbReference>
<dbReference type="PROSITE" id="PS50240">
    <property type="entry name" value="TRYPSIN_DOM"/>
    <property type="match status" value="1"/>
</dbReference>
<comment type="similarity">
    <text evidence="1">Belongs to the peptidase S1 family. CLIP subfamily.</text>
</comment>
<organism evidence="4 5">
    <name type="scientific">Chironomus riparius</name>
    <dbReference type="NCBI Taxonomy" id="315576"/>
    <lineage>
        <taxon>Eukaryota</taxon>
        <taxon>Metazoa</taxon>
        <taxon>Ecdysozoa</taxon>
        <taxon>Arthropoda</taxon>
        <taxon>Hexapoda</taxon>
        <taxon>Insecta</taxon>
        <taxon>Pterygota</taxon>
        <taxon>Neoptera</taxon>
        <taxon>Endopterygota</taxon>
        <taxon>Diptera</taxon>
        <taxon>Nematocera</taxon>
        <taxon>Chironomoidea</taxon>
        <taxon>Chironomidae</taxon>
        <taxon>Chironominae</taxon>
        <taxon>Chironomus</taxon>
    </lineage>
</organism>
<keyword evidence="2" id="KW-0732">Signal</keyword>
<accession>A0A9N9RVY3</accession>
<evidence type="ECO:0000256" key="1">
    <source>
        <dbReference type="ARBA" id="ARBA00024195"/>
    </source>
</evidence>
<feature type="chain" id="PRO_5040181189" description="Peptidase S1 domain-containing protein" evidence="2">
    <location>
        <begin position="18"/>
        <end position="462"/>
    </location>
</feature>
<dbReference type="Gene3D" id="2.40.10.10">
    <property type="entry name" value="Trypsin-like serine proteases"/>
    <property type="match status" value="1"/>
</dbReference>
<keyword evidence="5" id="KW-1185">Reference proteome</keyword>
<name>A0A9N9RVY3_9DIPT</name>
<sequence length="462" mass="51860">MNRVILLRVCFLTLIFAQNPCSNYWQYVRSQNQIQGFLSFAHNQRSTEHHLRVILSLGAKLPSSYVGDVSLIKDKAGAYQDIVNQLPLQYRVRFPVQAPLPKLEAVYYNDQMLCIGKKEVAEFITTITLDHKIYTKPTQSTTDSTQKTPIYQSTSEFTQITRPPDESSQKYVTKTDPSVFTNGLPKILESSIQCGVPKIKLEDHSGLIINGKPVKKGQFPWMVSYFHNGGEENAFICGGTLISSRSVITAAHCIHEKGNLPREADEALFYIGKNMIKFYGEEKDFVIAPASKFIVHPNWDANKNSVSYDGDIAIVILSRRIPTTDSIQPICLWTATDNYDDIINHSGVIAGFGKTEFSNTSSDIPYWVPVTAIDEGTCLRSHEGFTRITSKRTFCIGGRDRRGPCNGDSGGGFVVKYNDKWYLRGIISASFYDVVLRTCDTNNYSVCTDVVPYNSWIAQNMI</sequence>
<feature type="signal peptide" evidence="2">
    <location>
        <begin position="1"/>
        <end position="17"/>
    </location>
</feature>
<dbReference type="PANTHER" id="PTHR24260:SF136">
    <property type="entry name" value="GH08193P-RELATED"/>
    <property type="match status" value="1"/>
</dbReference>
<dbReference type="EMBL" id="OU895878">
    <property type="protein sequence ID" value="CAG9804121.1"/>
    <property type="molecule type" value="Genomic_DNA"/>
</dbReference>
<dbReference type="PANTHER" id="PTHR24260">
    <property type="match status" value="1"/>
</dbReference>
<dbReference type="GO" id="GO:0004252">
    <property type="term" value="F:serine-type endopeptidase activity"/>
    <property type="evidence" value="ECO:0007669"/>
    <property type="project" value="InterPro"/>
</dbReference>
<dbReference type="SUPFAM" id="SSF50494">
    <property type="entry name" value="Trypsin-like serine proteases"/>
    <property type="match status" value="1"/>
</dbReference>
<dbReference type="Pfam" id="PF00089">
    <property type="entry name" value="Trypsin"/>
    <property type="match status" value="1"/>
</dbReference>
<reference evidence="4" key="2">
    <citation type="submission" date="2022-10" db="EMBL/GenBank/DDBJ databases">
        <authorList>
            <consortium name="ENA_rothamsted_submissions"/>
            <consortium name="culmorum"/>
            <person name="King R."/>
        </authorList>
    </citation>
    <scope>NUCLEOTIDE SEQUENCE</scope>
</reference>
<dbReference type="CDD" id="cd00190">
    <property type="entry name" value="Tryp_SPc"/>
    <property type="match status" value="1"/>
</dbReference>
<gene>
    <name evidence="4" type="ORF">CHIRRI_LOCUS7014</name>
</gene>
<feature type="domain" description="Peptidase S1" evidence="3">
    <location>
        <begin position="208"/>
        <end position="462"/>
    </location>
</feature>
<dbReference type="Pfam" id="PF16030">
    <property type="entry name" value="GD_N"/>
    <property type="match status" value="1"/>
</dbReference>
<evidence type="ECO:0000313" key="5">
    <source>
        <dbReference type="Proteomes" id="UP001153620"/>
    </source>
</evidence>
<dbReference type="AlphaFoldDB" id="A0A9N9RVY3"/>
<dbReference type="PROSITE" id="PS00134">
    <property type="entry name" value="TRYPSIN_HIS"/>
    <property type="match status" value="1"/>
</dbReference>
<dbReference type="InterPro" id="IPR001254">
    <property type="entry name" value="Trypsin_dom"/>
</dbReference>
<dbReference type="InterPro" id="IPR043504">
    <property type="entry name" value="Peptidase_S1_PA_chymotrypsin"/>
</dbReference>
<dbReference type="InterPro" id="IPR018114">
    <property type="entry name" value="TRYPSIN_HIS"/>
</dbReference>
<evidence type="ECO:0000313" key="4">
    <source>
        <dbReference type="EMBL" id="CAG9804121.1"/>
    </source>
</evidence>
<dbReference type="InterPro" id="IPR031986">
    <property type="entry name" value="GD_N"/>
</dbReference>
<evidence type="ECO:0000256" key="2">
    <source>
        <dbReference type="SAM" id="SignalP"/>
    </source>
</evidence>
<evidence type="ECO:0000259" key="3">
    <source>
        <dbReference type="PROSITE" id="PS50240"/>
    </source>
</evidence>
<protein>
    <recommendedName>
        <fullName evidence="3">Peptidase S1 domain-containing protein</fullName>
    </recommendedName>
</protein>
<dbReference type="GO" id="GO:0006508">
    <property type="term" value="P:proteolysis"/>
    <property type="evidence" value="ECO:0007669"/>
    <property type="project" value="InterPro"/>
</dbReference>
<dbReference type="OrthoDB" id="238681at2759"/>
<dbReference type="InterPro" id="IPR051333">
    <property type="entry name" value="CLIP_Serine_Protease"/>
</dbReference>
<reference evidence="4" key="1">
    <citation type="submission" date="2022-01" db="EMBL/GenBank/DDBJ databases">
        <authorList>
            <person name="King R."/>
        </authorList>
    </citation>
    <scope>NUCLEOTIDE SEQUENCE</scope>
</reference>
<proteinExistence type="inferred from homology"/>
<dbReference type="SMART" id="SM00020">
    <property type="entry name" value="Tryp_SPc"/>
    <property type="match status" value="1"/>
</dbReference>
<dbReference type="InterPro" id="IPR001314">
    <property type="entry name" value="Peptidase_S1A"/>
</dbReference>